<protein>
    <recommendedName>
        <fullName evidence="5">8-amino-7-oxononanoate synthase</fullName>
        <shortName evidence="5">AONS</shortName>
        <ecNumber evidence="5">2.3.1.47</ecNumber>
    </recommendedName>
    <alternativeName>
        <fullName evidence="5">7-keto-8-amino-pelargonic acid synthase</fullName>
        <shortName evidence="5">7-KAP synthase</shortName>
        <shortName evidence="5">KAPA synthase</shortName>
    </alternativeName>
    <alternativeName>
        <fullName evidence="5">8-amino-7-ketopelargonate synthase</fullName>
    </alternativeName>
</protein>
<dbReference type="GO" id="GO:0009102">
    <property type="term" value="P:biotin biosynthetic process"/>
    <property type="evidence" value="ECO:0007669"/>
    <property type="project" value="UniProtKB-UniRule"/>
</dbReference>
<dbReference type="InterPro" id="IPR022834">
    <property type="entry name" value="AONS_Proteobacteria"/>
</dbReference>
<name>A0A7C9NSP2_9PROT</name>
<dbReference type="GO" id="GO:0030170">
    <property type="term" value="F:pyridoxal phosphate binding"/>
    <property type="evidence" value="ECO:0007669"/>
    <property type="project" value="UniProtKB-UniRule"/>
</dbReference>
<comment type="pathway">
    <text evidence="5">Cofactor biosynthesis; biotin biosynthesis.</text>
</comment>
<comment type="cofactor">
    <cofactor evidence="1 5">
        <name>pyridoxal 5'-phosphate</name>
        <dbReference type="ChEBI" id="CHEBI:597326"/>
    </cofactor>
</comment>
<evidence type="ECO:0000313" key="7">
    <source>
        <dbReference type="EMBL" id="NDP47000.1"/>
    </source>
</evidence>
<dbReference type="Gene3D" id="3.40.640.10">
    <property type="entry name" value="Type I PLP-dependent aspartate aminotransferase-like (Major domain)"/>
    <property type="match status" value="1"/>
</dbReference>
<feature type="modified residue" description="N6-(pyridoxal phosphate)lysine" evidence="5">
    <location>
        <position position="239"/>
    </location>
</feature>
<dbReference type="PANTHER" id="PTHR13693:SF100">
    <property type="entry name" value="8-AMINO-7-OXONONANOATE SYNTHASE"/>
    <property type="match status" value="1"/>
</dbReference>
<feature type="binding site" evidence="5">
    <location>
        <position position="354"/>
    </location>
    <ligand>
        <name>substrate</name>
    </ligand>
</feature>
<feature type="binding site" evidence="5">
    <location>
        <position position="135"/>
    </location>
    <ligand>
        <name>substrate</name>
    </ligand>
</feature>
<keyword evidence="2 5" id="KW-0808">Transferase</keyword>
<accession>A0A7C9NSP2</accession>
<dbReference type="PANTHER" id="PTHR13693">
    <property type="entry name" value="CLASS II AMINOTRANSFERASE/8-AMINO-7-OXONONANOATE SYNTHASE"/>
    <property type="match status" value="1"/>
</dbReference>
<evidence type="ECO:0000256" key="4">
    <source>
        <dbReference type="ARBA" id="ARBA00022898"/>
    </source>
</evidence>
<evidence type="ECO:0000256" key="5">
    <source>
        <dbReference type="HAMAP-Rule" id="MF_01693"/>
    </source>
</evidence>
<dbReference type="Gene3D" id="3.90.1150.10">
    <property type="entry name" value="Aspartate Aminotransferase, domain 1"/>
    <property type="match status" value="1"/>
</dbReference>
<dbReference type="EMBL" id="JAAFGW010000008">
    <property type="protein sequence ID" value="NDP47000.1"/>
    <property type="molecule type" value="Genomic_DNA"/>
</dbReference>
<dbReference type="Proteomes" id="UP000483432">
    <property type="component" value="Unassembled WGS sequence"/>
</dbReference>
<feature type="binding site" evidence="5">
    <location>
        <position position="181"/>
    </location>
    <ligand>
        <name>pyridoxal 5'-phosphate</name>
        <dbReference type="ChEBI" id="CHEBI:597326"/>
    </ligand>
</feature>
<feature type="binding site" evidence="5">
    <location>
        <position position="23"/>
    </location>
    <ligand>
        <name>substrate</name>
    </ligand>
</feature>
<dbReference type="GO" id="GO:0008710">
    <property type="term" value="F:8-amino-7-oxononanoate synthase activity"/>
    <property type="evidence" value="ECO:0007669"/>
    <property type="project" value="UniProtKB-UniRule"/>
</dbReference>
<sequence length="386" mass="41482">MSLAALTRLQLGLAVRKADHLERRRLLLDGAQGAHVTINGQRVISFCSNDYLGLAADPALVQAAHAALDQCGVGAGAAHLITGHHRFHHDFEAAFAHFVGKPAALLFSTGYMANLSVLTALCDRHSEVFADKLNHASLVDAAKLSGASFTRFRHHDLAQLEGQLERSTAQEKMIVSDLVFSMDGDLARVDALLDLAERYDAWLYLDDAHGFGILNDGRGGLTERARASDRVIYLATLGKAAGVSGAAVAAHPSVIDWLLQTARPYVYTTASPPLLAACLLESLRQIEAGEARRERLRSHILHLREGLVGLKIGTLMPSDTPIQPLLIGTNADAMQVSRSLLQRGLLVPAIRTPTVQLNTARLRITLSAAHSADDVAQLIAALHEAV</sequence>
<reference evidence="7 8" key="1">
    <citation type="submission" date="2019-09" db="EMBL/GenBank/DDBJ databases">
        <title>H2 Metabolism Revealed by Metagenomic Analysis in Subglacial Sediment of East Antarctica.</title>
        <authorList>
            <person name="Yang Z."/>
            <person name="Zhang Y."/>
            <person name="Lv Y."/>
            <person name="Yan W."/>
            <person name="Xiao X."/>
            <person name="Sun B."/>
            <person name="Ma H."/>
        </authorList>
    </citation>
    <scope>NUCLEOTIDE SEQUENCE [LARGE SCALE GENOMIC DNA]</scope>
    <source>
        <strain evidence="7">Bin2_2</strain>
    </source>
</reference>
<dbReference type="InterPro" id="IPR015422">
    <property type="entry name" value="PyrdxlP-dep_Trfase_small"/>
</dbReference>
<dbReference type="HAMAP" id="MF_01693">
    <property type="entry name" value="BioF_aminotrans_2"/>
    <property type="match status" value="1"/>
</dbReference>
<organism evidence="7 8">
    <name type="scientific">Sulfuriferula multivorans</name>
    <dbReference type="NCBI Taxonomy" id="1559896"/>
    <lineage>
        <taxon>Bacteria</taxon>
        <taxon>Pseudomonadati</taxon>
        <taxon>Pseudomonadota</taxon>
        <taxon>Betaproteobacteria</taxon>
        <taxon>Nitrosomonadales</taxon>
        <taxon>Sulfuricellaceae</taxon>
        <taxon>Sulfuriferula</taxon>
    </lineage>
</organism>
<dbReference type="InterPro" id="IPR050087">
    <property type="entry name" value="AON_synthase_class-II"/>
</dbReference>
<dbReference type="EC" id="2.3.1.47" evidence="5"/>
<comment type="caution">
    <text evidence="7">The sequence shown here is derived from an EMBL/GenBank/DDBJ whole genome shotgun (WGS) entry which is preliminary data.</text>
</comment>
<dbReference type="UniPathway" id="UPA00078"/>
<feature type="binding site" evidence="5">
    <location>
        <position position="209"/>
    </location>
    <ligand>
        <name>pyridoxal 5'-phosphate</name>
        <dbReference type="ChEBI" id="CHEBI:597326"/>
    </ligand>
</feature>
<keyword evidence="4 5" id="KW-0663">Pyridoxal phosphate</keyword>
<evidence type="ECO:0000256" key="1">
    <source>
        <dbReference type="ARBA" id="ARBA00001933"/>
    </source>
</evidence>
<dbReference type="SUPFAM" id="SSF53383">
    <property type="entry name" value="PLP-dependent transferases"/>
    <property type="match status" value="1"/>
</dbReference>
<comment type="similarity">
    <text evidence="5">Belongs to the class-II pyridoxal-phosphate-dependent aminotransferase family. BioF subfamily.</text>
</comment>
<dbReference type="Pfam" id="PF00155">
    <property type="entry name" value="Aminotran_1_2"/>
    <property type="match status" value="1"/>
</dbReference>
<evidence type="ECO:0000313" key="8">
    <source>
        <dbReference type="Proteomes" id="UP000483432"/>
    </source>
</evidence>
<gene>
    <name evidence="5" type="primary">bioF</name>
    <name evidence="7" type="ORF">GZ085_01160</name>
</gene>
<comment type="subunit">
    <text evidence="5">Homodimer.</text>
</comment>
<keyword evidence="3 5" id="KW-0093">Biotin biosynthesis</keyword>
<dbReference type="AlphaFoldDB" id="A0A7C9NSP2"/>
<dbReference type="InterPro" id="IPR015424">
    <property type="entry name" value="PyrdxlP-dep_Trfase"/>
</dbReference>
<evidence type="ECO:0000256" key="3">
    <source>
        <dbReference type="ARBA" id="ARBA00022756"/>
    </source>
</evidence>
<comment type="function">
    <text evidence="5">Catalyzes the decarboxylative condensation of pimeloyl-[acyl-carrier protein] and L-alanine to produce 8-amino-7-oxononanoate (AON), [acyl-carrier protein], and carbon dioxide.</text>
</comment>
<proteinExistence type="inferred from homology"/>
<feature type="binding site" evidence="5">
    <location>
        <begin position="110"/>
        <end position="111"/>
    </location>
    <ligand>
        <name>pyridoxal 5'-phosphate</name>
        <dbReference type="ChEBI" id="CHEBI:597326"/>
    </ligand>
</feature>
<feature type="domain" description="Aminotransferase class I/classII large" evidence="6">
    <location>
        <begin position="43"/>
        <end position="382"/>
    </location>
</feature>
<evidence type="ECO:0000259" key="6">
    <source>
        <dbReference type="Pfam" id="PF00155"/>
    </source>
</evidence>
<comment type="catalytic activity">
    <reaction evidence="5">
        <text>6-carboxyhexanoyl-[ACP] + L-alanine + H(+) = (8S)-8-amino-7-oxononanoate + holo-[ACP] + CO2</text>
        <dbReference type="Rhea" id="RHEA:42288"/>
        <dbReference type="Rhea" id="RHEA-COMP:9685"/>
        <dbReference type="Rhea" id="RHEA-COMP:9955"/>
        <dbReference type="ChEBI" id="CHEBI:15378"/>
        <dbReference type="ChEBI" id="CHEBI:16526"/>
        <dbReference type="ChEBI" id="CHEBI:57972"/>
        <dbReference type="ChEBI" id="CHEBI:64479"/>
        <dbReference type="ChEBI" id="CHEBI:78846"/>
        <dbReference type="ChEBI" id="CHEBI:149468"/>
        <dbReference type="EC" id="2.3.1.47"/>
    </reaction>
</comment>
<evidence type="ECO:0000256" key="2">
    <source>
        <dbReference type="ARBA" id="ARBA00022679"/>
    </source>
</evidence>
<feature type="binding site" evidence="5">
    <location>
        <position position="236"/>
    </location>
    <ligand>
        <name>pyridoxal 5'-phosphate</name>
        <dbReference type="ChEBI" id="CHEBI:597326"/>
    </ligand>
</feature>
<dbReference type="InterPro" id="IPR015421">
    <property type="entry name" value="PyrdxlP-dep_Trfase_major"/>
</dbReference>
<dbReference type="InterPro" id="IPR004839">
    <property type="entry name" value="Aminotransferase_I/II_large"/>
</dbReference>